<organism evidence="3 4">
    <name type="scientific">Collybiopsis confluens</name>
    <dbReference type="NCBI Taxonomy" id="2823264"/>
    <lineage>
        <taxon>Eukaryota</taxon>
        <taxon>Fungi</taxon>
        <taxon>Dikarya</taxon>
        <taxon>Basidiomycota</taxon>
        <taxon>Agaricomycotina</taxon>
        <taxon>Agaricomycetes</taxon>
        <taxon>Agaricomycetidae</taxon>
        <taxon>Agaricales</taxon>
        <taxon>Marasmiineae</taxon>
        <taxon>Omphalotaceae</taxon>
        <taxon>Collybiopsis</taxon>
    </lineage>
</organism>
<name>A0A8H5D050_9AGAR</name>
<dbReference type="PANTHER" id="PTHR43684">
    <property type="match status" value="1"/>
</dbReference>
<evidence type="ECO:0000313" key="4">
    <source>
        <dbReference type="Proteomes" id="UP000518752"/>
    </source>
</evidence>
<dbReference type="CDD" id="cd06558">
    <property type="entry name" value="crotonase-like"/>
    <property type="match status" value="1"/>
</dbReference>
<dbReference type="InterPro" id="IPR051053">
    <property type="entry name" value="ECH/Chromodomain_protein"/>
</dbReference>
<dbReference type="InterPro" id="IPR029045">
    <property type="entry name" value="ClpP/crotonase-like_dom_sf"/>
</dbReference>
<accession>A0A8H5D050</accession>
<reference evidence="3 4" key="1">
    <citation type="journal article" date="2020" name="ISME J.">
        <title>Uncovering the hidden diversity of litter-decomposition mechanisms in mushroom-forming fungi.</title>
        <authorList>
            <person name="Floudas D."/>
            <person name="Bentzer J."/>
            <person name="Ahren D."/>
            <person name="Johansson T."/>
            <person name="Persson P."/>
            <person name="Tunlid A."/>
        </authorList>
    </citation>
    <scope>NUCLEOTIDE SEQUENCE [LARGE SCALE GENOMIC DNA]</scope>
    <source>
        <strain evidence="3 4">CBS 406.79</strain>
    </source>
</reference>
<dbReference type="AlphaFoldDB" id="A0A8H5D050"/>
<sequence>MSLPELHTLGITEVAASVESGILIITLRSSRKMNSFTEKMGLDLTRVIQWGDANDQVRVLLLTADPKSPAFCAGADMEEVIKGSVLLGRKEDTEDEHRDPGGQVAMSIYNNRKITIVAVNGHASGSGFTSLQLPFDFRFIWAGAQITLPFLRLGILPESTSTYLLSRLVGQSRATSILLSNAKMQPSSPNLSILYHDILPNKEDVFPAALSFAKMISTNSAPVSVSYTKGLLHHPGQTIEENHLLDSRAMKRRGASKDGEEGLKAFMQRRSPNFPDTVSNETWYPWWKPRDVGHPKAKL</sequence>
<protein>
    <submittedName>
        <fullName evidence="3">Uncharacterized protein</fullName>
    </submittedName>
</protein>
<feature type="compositionally biased region" description="Basic and acidic residues" evidence="2">
    <location>
        <begin position="245"/>
        <end position="263"/>
    </location>
</feature>
<evidence type="ECO:0000256" key="1">
    <source>
        <dbReference type="ARBA" id="ARBA00005254"/>
    </source>
</evidence>
<dbReference type="Proteomes" id="UP000518752">
    <property type="component" value="Unassembled WGS sequence"/>
</dbReference>
<gene>
    <name evidence="3" type="ORF">D9757_012595</name>
</gene>
<dbReference type="InterPro" id="IPR001753">
    <property type="entry name" value="Enoyl-CoA_hydra/iso"/>
</dbReference>
<dbReference type="Gene3D" id="3.90.226.10">
    <property type="entry name" value="2-enoyl-CoA Hydratase, Chain A, domain 1"/>
    <property type="match status" value="1"/>
</dbReference>
<dbReference type="EMBL" id="JAACJN010000293">
    <property type="protein sequence ID" value="KAF5350733.1"/>
    <property type="molecule type" value="Genomic_DNA"/>
</dbReference>
<comment type="caution">
    <text evidence="3">The sequence shown here is derived from an EMBL/GenBank/DDBJ whole genome shotgun (WGS) entry which is preliminary data.</text>
</comment>
<dbReference type="SUPFAM" id="SSF52096">
    <property type="entry name" value="ClpP/crotonase"/>
    <property type="match status" value="1"/>
</dbReference>
<proteinExistence type="inferred from homology"/>
<comment type="similarity">
    <text evidence="1">Belongs to the enoyl-CoA hydratase/isomerase family.</text>
</comment>
<dbReference type="PANTHER" id="PTHR43684:SF4">
    <property type="entry name" value="ENOYL-COA HYDRATASE_ISOMERASE FAMILY PROTEIN (AFU_ORTHOLOGUE AFUA_1G01890)"/>
    <property type="match status" value="1"/>
</dbReference>
<keyword evidence="4" id="KW-1185">Reference proteome</keyword>
<dbReference type="OrthoDB" id="2018133at2759"/>
<feature type="region of interest" description="Disordered" evidence="2">
    <location>
        <begin position="245"/>
        <end position="272"/>
    </location>
</feature>
<dbReference type="Pfam" id="PF00378">
    <property type="entry name" value="ECH_1"/>
    <property type="match status" value="1"/>
</dbReference>
<evidence type="ECO:0000256" key="2">
    <source>
        <dbReference type="SAM" id="MobiDB-lite"/>
    </source>
</evidence>
<evidence type="ECO:0000313" key="3">
    <source>
        <dbReference type="EMBL" id="KAF5350733.1"/>
    </source>
</evidence>